<comment type="caution">
    <text evidence="2">The sequence shown here is derived from an EMBL/GenBank/DDBJ whole genome shotgun (WGS) entry which is preliminary data.</text>
</comment>
<name>A0AAE1I4S2_9NEOP</name>
<feature type="compositionally biased region" description="Basic and acidic residues" evidence="1">
    <location>
        <begin position="77"/>
        <end position="93"/>
    </location>
</feature>
<organism evidence="2 3">
    <name type="scientific">Frankliniella fusca</name>
    <dbReference type="NCBI Taxonomy" id="407009"/>
    <lineage>
        <taxon>Eukaryota</taxon>
        <taxon>Metazoa</taxon>
        <taxon>Ecdysozoa</taxon>
        <taxon>Arthropoda</taxon>
        <taxon>Hexapoda</taxon>
        <taxon>Insecta</taxon>
        <taxon>Pterygota</taxon>
        <taxon>Neoptera</taxon>
        <taxon>Paraneoptera</taxon>
        <taxon>Thysanoptera</taxon>
        <taxon>Terebrantia</taxon>
        <taxon>Thripoidea</taxon>
        <taxon>Thripidae</taxon>
        <taxon>Frankliniella</taxon>
    </lineage>
</organism>
<keyword evidence="3" id="KW-1185">Reference proteome</keyword>
<protein>
    <submittedName>
        <fullName evidence="2">Chaperone protein 1</fullName>
    </submittedName>
</protein>
<evidence type="ECO:0000256" key="1">
    <source>
        <dbReference type="SAM" id="MobiDB-lite"/>
    </source>
</evidence>
<feature type="non-terminal residue" evidence="2">
    <location>
        <position position="121"/>
    </location>
</feature>
<dbReference type="AlphaFoldDB" id="A0AAE1I4S2"/>
<sequence>AIRLRMNPNAPNQKHLYLNKVNDAELPKTSAPPQQFRRTAQRRHENSGPHVVDDASARRWEISSVPLASTSVQQKRSSTESEKVIFDGKEKKSVIGGDNSSPRRRDNAAAPAARCLSSGQT</sequence>
<reference evidence="2" key="1">
    <citation type="submission" date="2021-07" db="EMBL/GenBank/DDBJ databases">
        <authorList>
            <person name="Catto M.A."/>
            <person name="Jacobson A."/>
            <person name="Kennedy G."/>
            <person name="Labadie P."/>
            <person name="Hunt B.G."/>
            <person name="Srinivasan R."/>
        </authorList>
    </citation>
    <scope>NUCLEOTIDE SEQUENCE</scope>
    <source>
        <strain evidence="2">PL_HMW_Pooled</strain>
        <tissue evidence="2">Head</tissue>
    </source>
</reference>
<dbReference type="EMBL" id="JAHWGI010001434">
    <property type="protein sequence ID" value="KAK3932131.1"/>
    <property type="molecule type" value="Genomic_DNA"/>
</dbReference>
<feature type="region of interest" description="Disordered" evidence="1">
    <location>
        <begin position="23"/>
        <end position="121"/>
    </location>
</feature>
<evidence type="ECO:0000313" key="3">
    <source>
        <dbReference type="Proteomes" id="UP001219518"/>
    </source>
</evidence>
<feature type="compositionally biased region" description="Basic and acidic residues" evidence="1">
    <location>
        <begin position="42"/>
        <end position="61"/>
    </location>
</feature>
<feature type="compositionally biased region" description="Polar residues" evidence="1">
    <location>
        <begin position="66"/>
        <end position="76"/>
    </location>
</feature>
<evidence type="ECO:0000313" key="2">
    <source>
        <dbReference type="EMBL" id="KAK3932131.1"/>
    </source>
</evidence>
<gene>
    <name evidence="2" type="ORF">KUF71_011459</name>
</gene>
<dbReference type="Proteomes" id="UP001219518">
    <property type="component" value="Unassembled WGS sequence"/>
</dbReference>
<proteinExistence type="predicted"/>
<accession>A0AAE1I4S2</accession>
<reference evidence="2" key="2">
    <citation type="journal article" date="2023" name="BMC Genomics">
        <title>Pest status, molecular evolution, and epigenetic factors derived from the genome assembly of Frankliniella fusca, a thysanopteran phytovirus vector.</title>
        <authorList>
            <person name="Catto M.A."/>
            <person name="Labadie P.E."/>
            <person name="Jacobson A.L."/>
            <person name="Kennedy G.G."/>
            <person name="Srinivasan R."/>
            <person name="Hunt B.G."/>
        </authorList>
    </citation>
    <scope>NUCLEOTIDE SEQUENCE</scope>
    <source>
        <strain evidence="2">PL_HMW_Pooled</strain>
    </source>
</reference>